<keyword evidence="2" id="KW-1185">Reference proteome</keyword>
<reference evidence="1" key="1">
    <citation type="journal article" date="2021" name="Microb. Physiol.">
        <title>Proteogenomic Insights into the Physiology of Marine, Sulfate-Reducing, Filamentous Desulfonema limicola and Desulfonema magnum.</title>
        <authorList>
            <person name="Schnaars V."/>
            <person name="Wohlbrand L."/>
            <person name="Scheve S."/>
            <person name="Hinrichs C."/>
            <person name="Reinhardt R."/>
            <person name="Rabus R."/>
        </authorList>
    </citation>
    <scope>NUCLEOTIDE SEQUENCE</scope>
    <source>
        <strain evidence="1">4be13</strain>
    </source>
</reference>
<organism evidence="1 2">
    <name type="scientific">Desulfonema magnum</name>
    <dbReference type="NCBI Taxonomy" id="45655"/>
    <lineage>
        <taxon>Bacteria</taxon>
        <taxon>Pseudomonadati</taxon>
        <taxon>Thermodesulfobacteriota</taxon>
        <taxon>Desulfobacteria</taxon>
        <taxon>Desulfobacterales</taxon>
        <taxon>Desulfococcaceae</taxon>
        <taxon>Desulfonema</taxon>
    </lineage>
</organism>
<evidence type="ECO:0000313" key="2">
    <source>
        <dbReference type="Proteomes" id="UP000663722"/>
    </source>
</evidence>
<accession>A0A975BQ02</accession>
<sequence>MALQCQQSGNLPFAGFYRTEFATLLPDRVLPDRVLPDGSLHSRPKHFFAGDSVKHCNSVRQKAKKISFIILDFLKKMNII</sequence>
<protein>
    <submittedName>
        <fullName evidence="1">Uncharacterized protein</fullName>
    </submittedName>
</protein>
<dbReference type="AlphaFoldDB" id="A0A975BQ02"/>
<gene>
    <name evidence="1" type="ORF">dnm_057910</name>
</gene>
<dbReference type="Proteomes" id="UP000663722">
    <property type="component" value="Chromosome"/>
</dbReference>
<dbReference type="KEGG" id="dmm:dnm_057910"/>
<dbReference type="EMBL" id="CP061800">
    <property type="protein sequence ID" value="QTA89734.1"/>
    <property type="molecule type" value="Genomic_DNA"/>
</dbReference>
<evidence type="ECO:0000313" key="1">
    <source>
        <dbReference type="EMBL" id="QTA89734.1"/>
    </source>
</evidence>
<proteinExistence type="predicted"/>
<name>A0A975BQ02_9BACT</name>